<evidence type="ECO:0000256" key="2">
    <source>
        <dbReference type="RuleBase" id="RU003476"/>
    </source>
</evidence>
<gene>
    <name evidence="4" type="ORF">A2161_03985</name>
</gene>
<evidence type="ECO:0000313" key="4">
    <source>
        <dbReference type="EMBL" id="OGL45106.1"/>
    </source>
</evidence>
<dbReference type="PROSITE" id="PS00893">
    <property type="entry name" value="NUDIX_BOX"/>
    <property type="match status" value="1"/>
</dbReference>
<dbReference type="Proteomes" id="UP000179266">
    <property type="component" value="Unassembled WGS sequence"/>
</dbReference>
<evidence type="ECO:0000256" key="1">
    <source>
        <dbReference type="ARBA" id="ARBA00022801"/>
    </source>
</evidence>
<sequence>MVNAYRNPFPTVDIIIELAGDNIILIERSNPPAGWAIPGGFVDYGESLEQAAVREAKEETGLDVTLIRQFHTYSDPDRDSRFHTITTVYIATATGEPSAGDDAKNLKIFSKQRLPDKLAFDHLQILDDYITKRY</sequence>
<organism evidence="4 5">
    <name type="scientific">Candidatus Schekmanbacteria bacterium RBG_13_48_7</name>
    <dbReference type="NCBI Taxonomy" id="1817878"/>
    <lineage>
        <taxon>Bacteria</taxon>
        <taxon>Candidatus Schekmaniibacteriota</taxon>
    </lineage>
</organism>
<accession>A0A1F7RU53</accession>
<protein>
    <submittedName>
        <fullName evidence="4">NUDIX hydrolase</fullName>
    </submittedName>
</protein>
<comment type="similarity">
    <text evidence="2">Belongs to the Nudix hydrolase family.</text>
</comment>
<keyword evidence="1 2" id="KW-0378">Hydrolase</keyword>
<reference evidence="4 5" key="1">
    <citation type="journal article" date="2016" name="Nat. Commun.">
        <title>Thousands of microbial genomes shed light on interconnected biogeochemical processes in an aquifer system.</title>
        <authorList>
            <person name="Anantharaman K."/>
            <person name="Brown C.T."/>
            <person name="Hug L.A."/>
            <person name="Sharon I."/>
            <person name="Castelle C.J."/>
            <person name="Probst A.J."/>
            <person name="Thomas B.C."/>
            <person name="Singh A."/>
            <person name="Wilkins M.J."/>
            <person name="Karaoz U."/>
            <person name="Brodie E.L."/>
            <person name="Williams K.H."/>
            <person name="Hubbard S.S."/>
            <person name="Banfield J.F."/>
        </authorList>
    </citation>
    <scope>NUCLEOTIDE SEQUENCE [LARGE SCALE GENOMIC DNA]</scope>
</reference>
<dbReference type="SUPFAM" id="SSF55811">
    <property type="entry name" value="Nudix"/>
    <property type="match status" value="1"/>
</dbReference>
<dbReference type="InterPro" id="IPR000086">
    <property type="entry name" value="NUDIX_hydrolase_dom"/>
</dbReference>
<dbReference type="Pfam" id="PF00293">
    <property type="entry name" value="NUDIX"/>
    <property type="match status" value="1"/>
</dbReference>
<dbReference type="GO" id="GO:0016787">
    <property type="term" value="F:hydrolase activity"/>
    <property type="evidence" value="ECO:0007669"/>
    <property type="project" value="UniProtKB-KW"/>
</dbReference>
<dbReference type="PRINTS" id="PR00502">
    <property type="entry name" value="NUDIXFAMILY"/>
</dbReference>
<dbReference type="AlphaFoldDB" id="A0A1F7RU53"/>
<dbReference type="PROSITE" id="PS51462">
    <property type="entry name" value="NUDIX"/>
    <property type="match status" value="1"/>
</dbReference>
<dbReference type="PANTHER" id="PTHR43736:SF1">
    <property type="entry name" value="DIHYDRONEOPTERIN TRIPHOSPHATE DIPHOSPHATASE"/>
    <property type="match status" value="1"/>
</dbReference>
<comment type="caution">
    <text evidence="4">The sequence shown here is derived from an EMBL/GenBank/DDBJ whole genome shotgun (WGS) entry which is preliminary data.</text>
</comment>
<dbReference type="InterPro" id="IPR020084">
    <property type="entry name" value="NUDIX_hydrolase_CS"/>
</dbReference>
<dbReference type="InterPro" id="IPR015797">
    <property type="entry name" value="NUDIX_hydrolase-like_dom_sf"/>
</dbReference>
<evidence type="ECO:0000313" key="5">
    <source>
        <dbReference type="Proteomes" id="UP000179266"/>
    </source>
</evidence>
<dbReference type="CDD" id="cd18873">
    <property type="entry name" value="NUDIX_NadM_like"/>
    <property type="match status" value="1"/>
</dbReference>
<proteinExistence type="inferred from homology"/>
<dbReference type="InterPro" id="IPR020476">
    <property type="entry name" value="Nudix_hydrolase"/>
</dbReference>
<evidence type="ECO:0000259" key="3">
    <source>
        <dbReference type="PROSITE" id="PS51462"/>
    </source>
</evidence>
<dbReference type="EMBL" id="MGDD01000195">
    <property type="protein sequence ID" value="OGL45106.1"/>
    <property type="molecule type" value="Genomic_DNA"/>
</dbReference>
<dbReference type="Gene3D" id="3.90.79.10">
    <property type="entry name" value="Nucleoside Triphosphate Pyrophosphohydrolase"/>
    <property type="match status" value="1"/>
</dbReference>
<name>A0A1F7RU53_9BACT</name>
<feature type="domain" description="Nudix hydrolase" evidence="3">
    <location>
        <begin position="7"/>
        <end position="134"/>
    </location>
</feature>
<dbReference type="PANTHER" id="PTHR43736">
    <property type="entry name" value="ADP-RIBOSE PYROPHOSPHATASE"/>
    <property type="match status" value="1"/>
</dbReference>